<keyword evidence="1" id="KW-0805">Transcription regulation</keyword>
<gene>
    <name evidence="6" type="ORF">M0H32_18610</name>
</gene>
<keyword evidence="4" id="KW-0812">Transmembrane</keyword>
<dbReference type="PANTHER" id="PTHR43280:SF29">
    <property type="entry name" value="ARAC-FAMILY TRANSCRIPTIONAL REGULATOR"/>
    <property type="match status" value="1"/>
</dbReference>
<accession>A0ABT0GXZ0</accession>
<dbReference type="Proteomes" id="UP001431221">
    <property type="component" value="Unassembled WGS sequence"/>
</dbReference>
<feature type="transmembrane region" description="Helical" evidence="4">
    <location>
        <begin position="36"/>
        <end position="55"/>
    </location>
</feature>
<feature type="domain" description="HTH araC/xylS-type" evidence="5">
    <location>
        <begin position="236"/>
        <end position="336"/>
    </location>
</feature>
<dbReference type="InterPro" id="IPR009057">
    <property type="entry name" value="Homeodomain-like_sf"/>
</dbReference>
<feature type="transmembrane region" description="Helical" evidence="4">
    <location>
        <begin position="119"/>
        <end position="137"/>
    </location>
</feature>
<evidence type="ECO:0000256" key="1">
    <source>
        <dbReference type="ARBA" id="ARBA00023015"/>
    </source>
</evidence>
<feature type="transmembrane region" description="Helical" evidence="4">
    <location>
        <begin position="6"/>
        <end position="24"/>
    </location>
</feature>
<feature type="transmembrane region" description="Helical" evidence="4">
    <location>
        <begin position="93"/>
        <end position="113"/>
    </location>
</feature>
<evidence type="ECO:0000259" key="5">
    <source>
        <dbReference type="PROSITE" id="PS01124"/>
    </source>
</evidence>
<dbReference type="Gene3D" id="1.10.10.60">
    <property type="entry name" value="Homeodomain-like"/>
    <property type="match status" value="1"/>
</dbReference>
<keyword evidence="4" id="KW-1133">Transmembrane helix</keyword>
<feature type="transmembrane region" description="Helical" evidence="4">
    <location>
        <begin position="157"/>
        <end position="180"/>
    </location>
</feature>
<dbReference type="InterPro" id="IPR018060">
    <property type="entry name" value="HTH_AraC"/>
</dbReference>
<dbReference type="PANTHER" id="PTHR43280">
    <property type="entry name" value="ARAC-FAMILY TRANSCRIPTIONAL REGULATOR"/>
    <property type="match status" value="1"/>
</dbReference>
<evidence type="ECO:0000256" key="4">
    <source>
        <dbReference type="SAM" id="Phobius"/>
    </source>
</evidence>
<keyword evidence="2" id="KW-0238">DNA-binding</keyword>
<evidence type="ECO:0000313" key="7">
    <source>
        <dbReference type="Proteomes" id="UP001431221"/>
    </source>
</evidence>
<keyword evidence="4" id="KW-0472">Membrane</keyword>
<dbReference type="SUPFAM" id="SSF46689">
    <property type="entry name" value="Homeodomain-like"/>
    <property type="match status" value="1"/>
</dbReference>
<comment type="caution">
    <text evidence="6">The sequence shown here is derived from an EMBL/GenBank/DDBJ whole genome shotgun (WGS) entry which is preliminary data.</text>
</comment>
<feature type="transmembrane region" description="Helical" evidence="4">
    <location>
        <begin position="67"/>
        <end position="86"/>
    </location>
</feature>
<evidence type="ECO:0000313" key="6">
    <source>
        <dbReference type="EMBL" id="MCK7614186.1"/>
    </source>
</evidence>
<evidence type="ECO:0000256" key="2">
    <source>
        <dbReference type="ARBA" id="ARBA00023125"/>
    </source>
</evidence>
<organism evidence="6 7">
    <name type="scientific">Roseibium sediminicola</name>
    <dbReference type="NCBI Taxonomy" id="2933272"/>
    <lineage>
        <taxon>Bacteria</taxon>
        <taxon>Pseudomonadati</taxon>
        <taxon>Pseudomonadota</taxon>
        <taxon>Alphaproteobacteria</taxon>
        <taxon>Hyphomicrobiales</taxon>
        <taxon>Stappiaceae</taxon>
        <taxon>Roseibium</taxon>
    </lineage>
</organism>
<evidence type="ECO:0000256" key="3">
    <source>
        <dbReference type="ARBA" id="ARBA00023163"/>
    </source>
</evidence>
<dbReference type="Pfam" id="PF12833">
    <property type="entry name" value="HTH_18"/>
    <property type="match status" value="1"/>
</dbReference>
<dbReference type="SMART" id="SM00342">
    <property type="entry name" value="HTH_ARAC"/>
    <property type="match status" value="1"/>
</dbReference>
<protein>
    <submittedName>
        <fullName evidence="6">Helix-turn-helix transcriptional regulator</fullName>
    </submittedName>
</protein>
<proteinExistence type="predicted"/>
<name>A0ABT0GXZ0_9HYPH</name>
<reference evidence="6" key="1">
    <citation type="submission" date="2022-04" db="EMBL/GenBank/DDBJ databases">
        <title>Roseibium sp. CAU 1639 isolated from mud.</title>
        <authorList>
            <person name="Kim W."/>
        </authorList>
    </citation>
    <scope>NUCLEOTIDE SEQUENCE</scope>
    <source>
        <strain evidence="6">CAU 1639</strain>
    </source>
</reference>
<dbReference type="RefSeq" id="WP_248156626.1">
    <property type="nucleotide sequence ID" value="NZ_JALNMJ010000014.1"/>
</dbReference>
<dbReference type="PROSITE" id="PS01124">
    <property type="entry name" value="HTH_ARAC_FAMILY_2"/>
    <property type="match status" value="1"/>
</dbReference>
<keyword evidence="3" id="KW-0804">Transcription</keyword>
<dbReference type="EMBL" id="JALNMJ010000014">
    <property type="protein sequence ID" value="MCK7614186.1"/>
    <property type="molecule type" value="Genomic_DNA"/>
</dbReference>
<sequence>MISIPVSFLLAALFSALALAAFAWRSLPLQARGMFAALFCLMALEASLVGMRFAYGHFEFLALQRVLPVWVAPGVYLAFCALTGPAATFRRRILFHGLIALAVTVAMAMPVRIVGYIDALIAGSYMIYTLALIRLWLEGADRFSEAPTALGGLLHRLLLLAIFAMAATLFVDVWIALLFAQARQDAAARAVSVASLLFLVAAIILVLLSLRSRRTKRSGAKSAAVADGEKGALVETARHLLIGQGLFRDPGLTLTRLARRAGVPDRDLSRAINSETGMSVSQFVNQVRLEEAARLLKTTDAPVTRIQEEVGFLTRSNFYREFQKAYGAAPGAFRKRAHSPS</sequence>
<keyword evidence="7" id="KW-1185">Reference proteome</keyword>
<feature type="transmembrane region" description="Helical" evidence="4">
    <location>
        <begin position="186"/>
        <end position="208"/>
    </location>
</feature>